<accession>A0AA51N9B2</accession>
<dbReference type="InterPro" id="IPR008930">
    <property type="entry name" value="Terpenoid_cyclase/PrenylTrfase"/>
</dbReference>
<keyword evidence="2" id="KW-1185">Reference proteome</keyword>
<dbReference type="AlphaFoldDB" id="A0AA51N9B2"/>
<proteinExistence type="predicted"/>
<dbReference type="SUPFAM" id="SSF48239">
    <property type="entry name" value="Terpenoid cyclases/Protein prenyltransferases"/>
    <property type="match status" value="1"/>
</dbReference>
<evidence type="ECO:0000313" key="1">
    <source>
        <dbReference type="EMBL" id="WMN10839.1"/>
    </source>
</evidence>
<evidence type="ECO:0008006" key="3">
    <source>
        <dbReference type="Google" id="ProtNLM"/>
    </source>
</evidence>
<protein>
    <recommendedName>
        <fullName evidence="3">Squalene cyclase C-terminal domain-containing protein</fullName>
    </recommendedName>
</protein>
<dbReference type="RefSeq" id="WP_308347314.1">
    <property type="nucleotide sequence ID" value="NZ_CP129971.1"/>
</dbReference>
<dbReference type="KEGG" id="msaa:QYS49_36195"/>
<dbReference type="Gene3D" id="1.50.10.20">
    <property type="match status" value="1"/>
</dbReference>
<reference evidence="1 2" key="1">
    <citation type="submission" date="2023-08" db="EMBL/GenBank/DDBJ databases">
        <title>Comparative genomics and taxonomic characterization of three novel marine species of genus Marivirga.</title>
        <authorList>
            <person name="Muhammad N."/>
            <person name="Kim S.-G."/>
        </authorList>
    </citation>
    <scope>NUCLEOTIDE SEQUENCE [LARGE SCALE GENOMIC DNA]</scope>
    <source>
        <strain evidence="1 2">BDSF4-3</strain>
    </source>
</reference>
<sequence>MNNQQIIDWLLEGDISIQYQAWRDLLGSDNKKLQDRIAIEGWGSKFLSKQHSNGHWGDRFYQPKWISTHYTLLDLRNLNLPTNNEVVKQTIDLVLQNDKAEDGGICLGPSTIQRSDVCVNGMFLNYASYFMTSEMKLHSIVDSILAEIMPDGGFNCRTTRSGARHSSLHSTISVLEGFTEFQKAGYNYRKKEISDAIKTGIEFILMHRLFLSDRTGQIIDKKFLRLTYPCRWRYDILRAMDYFQYAEVEWDNRMTEAITYLNKKQNKDGTWNVQAAHSGQIHFIMEKAGKPSRWNTLRMLRIKKYLGIE</sequence>
<dbReference type="EMBL" id="CP129971">
    <property type="protein sequence ID" value="WMN10839.1"/>
    <property type="molecule type" value="Genomic_DNA"/>
</dbReference>
<dbReference type="Proteomes" id="UP001230496">
    <property type="component" value="Chromosome"/>
</dbReference>
<gene>
    <name evidence="1" type="ORF">QYS49_36195</name>
</gene>
<name>A0AA51N9B2_9BACT</name>
<organism evidence="1 2">
    <name type="scientific">Marivirga salinarum</name>
    <dbReference type="NCBI Taxonomy" id="3059078"/>
    <lineage>
        <taxon>Bacteria</taxon>
        <taxon>Pseudomonadati</taxon>
        <taxon>Bacteroidota</taxon>
        <taxon>Cytophagia</taxon>
        <taxon>Cytophagales</taxon>
        <taxon>Marivirgaceae</taxon>
        <taxon>Marivirga</taxon>
    </lineage>
</organism>
<evidence type="ECO:0000313" key="2">
    <source>
        <dbReference type="Proteomes" id="UP001230496"/>
    </source>
</evidence>